<dbReference type="EMBL" id="JAADJZ010000006">
    <property type="protein sequence ID" value="KAF2874115.1"/>
    <property type="molecule type" value="Genomic_DNA"/>
</dbReference>
<name>A0A7C8MDP2_9PLEO</name>
<keyword evidence="3" id="KW-1185">Reference proteome</keyword>
<dbReference type="InterPro" id="IPR002347">
    <property type="entry name" value="SDR_fam"/>
</dbReference>
<gene>
    <name evidence="2" type="ORF">BDV95DRAFT_658108</name>
</gene>
<dbReference type="Pfam" id="PF00106">
    <property type="entry name" value="adh_short"/>
    <property type="match status" value="1"/>
</dbReference>
<organism evidence="2 3">
    <name type="scientific">Massariosphaeria phaeospora</name>
    <dbReference type="NCBI Taxonomy" id="100035"/>
    <lineage>
        <taxon>Eukaryota</taxon>
        <taxon>Fungi</taxon>
        <taxon>Dikarya</taxon>
        <taxon>Ascomycota</taxon>
        <taxon>Pezizomycotina</taxon>
        <taxon>Dothideomycetes</taxon>
        <taxon>Pleosporomycetidae</taxon>
        <taxon>Pleosporales</taxon>
        <taxon>Pleosporales incertae sedis</taxon>
        <taxon>Massariosphaeria</taxon>
    </lineage>
</organism>
<dbReference type="AlphaFoldDB" id="A0A7C8MDP2"/>
<evidence type="ECO:0008006" key="4">
    <source>
        <dbReference type="Google" id="ProtNLM"/>
    </source>
</evidence>
<dbReference type="PRINTS" id="PR00081">
    <property type="entry name" value="GDHRDH"/>
</dbReference>
<dbReference type="PANTHER" id="PTHR43157">
    <property type="entry name" value="PHOSPHATIDYLINOSITOL-GLYCAN BIOSYNTHESIS CLASS F PROTEIN-RELATED"/>
    <property type="match status" value="1"/>
</dbReference>
<dbReference type="PANTHER" id="PTHR43157:SF31">
    <property type="entry name" value="PHOSPHATIDYLINOSITOL-GLYCAN BIOSYNTHESIS CLASS F PROTEIN"/>
    <property type="match status" value="1"/>
</dbReference>
<keyword evidence="1" id="KW-0560">Oxidoreductase</keyword>
<dbReference type="Proteomes" id="UP000481861">
    <property type="component" value="Unassembled WGS sequence"/>
</dbReference>
<evidence type="ECO:0000256" key="1">
    <source>
        <dbReference type="ARBA" id="ARBA00023002"/>
    </source>
</evidence>
<dbReference type="SUPFAM" id="SSF51735">
    <property type="entry name" value="NAD(P)-binding Rossmann-fold domains"/>
    <property type="match status" value="1"/>
</dbReference>
<evidence type="ECO:0000313" key="3">
    <source>
        <dbReference type="Proteomes" id="UP000481861"/>
    </source>
</evidence>
<dbReference type="OrthoDB" id="542013at2759"/>
<accession>A0A7C8MDP2</accession>
<evidence type="ECO:0000313" key="2">
    <source>
        <dbReference type="EMBL" id="KAF2874115.1"/>
    </source>
</evidence>
<reference evidence="2 3" key="1">
    <citation type="submission" date="2020-01" db="EMBL/GenBank/DDBJ databases">
        <authorList>
            <consortium name="DOE Joint Genome Institute"/>
            <person name="Haridas S."/>
            <person name="Albert R."/>
            <person name="Binder M."/>
            <person name="Bloem J."/>
            <person name="Labutti K."/>
            <person name="Salamov A."/>
            <person name="Andreopoulos B."/>
            <person name="Baker S.E."/>
            <person name="Barry K."/>
            <person name="Bills G."/>
            <person name="Bluhm B.H."/>
            <person name="Cannon C."/>
            <person name="Castanera R."/>
            <person name="Culley D.E."/>
            <person name="Daum C."/>
            <person name="Ezra D."/>
            <person name="Gonzalez J.B."/>
            <person name="Henrissat B."/>
            <person name="Kuo A."/>
            <person name="Liang C."/>
            <person name="Lipzen A."/>
            <person name="Lutzoni F."/>
            <person name="Magnuson J."/>
            <person name="Mondo S."/>
            <person name="Nolan M."/>
            <person name="Ohm R."/>
            <person name="Pangilinan J."/>
            <person name="Park H.-J.H."/>
            <person name="Ramirez L."/>
            <person name="Alfaro M."/>
            <person name="Sun H."/>
            <person name="Tritt A."/>
            <person name="Yoshinaga Y."/>
            <person name="Zwiers L.-H.L."/>
            <person name="Turgeon B.G."/>
            <person name="Goodwin S.B."/>
            <person name="Spatafora J.W."/>
            <person name="Crous P.W."/>
            <person name="Grigoriev I.V."/>
        </authorList>
    </citation>
    <scope>NUCLEOTIDE SEQUENCE [LARGE SCALE GENOMIC DNA]</scope>
    <source>
        <strain evidence="2 3">CBS 611.86</strain>
    </source>
</reference>
<comment type="caution">
    <text evidence="2">The sequence shown here is derived from an EMBL/GenBank/DDBJ whole genome shotgun (WGS) entry which is preliminary data.</text>
</comment>
<protein>
    <recommendedName>
        <fullName evidence="4">NAD(P)-binding protein</fullName>
    </recommendedName>
</protein>
<dbReference type="GO" id="GO:0016491">
    <property type="term" value="F:oxidoreductase activity"/>
    <property type="evidence" value="ECO:0007669"/>
    <property type="project" value="UniProtKB-KW"/>
</dbReference>
<sequence>MSLFDITPEKRATQLAFFKRQLLVKPPPVTRSEVDLSGKTAIITGSNTGLGLECARQLLDLGLSKLILAVRTTTKGEAAKRDLLAGRGSAKHVVEVWNIDLASYDSITTFVERTKTLERLDIFVHNAGLFKMTIQVNKTTGHEETVQVNYLSTVLLTILLLPVLKDKNSPQQPGRLVIVSSNEPRSHSCPPSTNPEPLMAQTELAKRVPPSVAVVNAANPGLCYGTGLNDEGDGTEAGYIFSLIKRIIGRSTVMGGRPLTDSAVKHGVESHGQYMEDCKVQPMAPIVYKSEGQKIAQLL</sequence>
<proteinExistence type="predicted"/>
<dbReference type="Gene3D" id="3.40.50.720">
    <property type="entry name" value="NAD(P)-binding Rossmann-like Domain"/>
    <property type="match status" value="1"/>
</dbReference>
<dbReference type="InterPro" id="IPR036291">
    <property type="entry name" value="NAD(P)-bd_dom_sf"/>
</dbReference>